<feature type="region of interest" description="Disordered" evidence="1">
    <location>
        <begin position="322"/>
        <end position="354"/>
    </location>
</feature>
<proteinExistence type="predicted"/>
<accession>A0A9W4SUG9</accession>
<dbReference type="AlphaFoldDB" id="A0A9W4SUG9"/>
<feature type="region of interest" description="Disordered" evidence="1">
    <location>
        <begin position="456"/>
        <end position="478"/>
    </location>
</feature>
<sequence>MSDFVLALDLVAEATNEKSFGIEMAVFRQNDPILSGEMSRTSMRYRTQFSSPKNSILTVLMTSHGTAHVGWNTTKFQQPILIIIKHKKKKMREHTSLSSPLNILRPTIADVVTDAQLLKAAEILREKSFASAYSLASVLNVIKYVLGKPYFPESVFGNKKSLAFDFGGQACVVEFASCDNNKRPFPSPSSLDTRNNSSPSQLLQPTIADILSDSQTLRLIEVLKQKSKESPLKLASLLCIIKAVLDDVGLKGLLFSNKITFTHFVSNNSNNTREYIVEFEDQLRYDNLFPLTHNNEFLLNGSNMMNNTSDIKVWRHVQTVTKRKRNSDSHSDEDHCAPPSTSSKRRSTDKHKAPPLSCEAVKRLFTGISKTTLLQRLEESKLLISSIKESYSGIRPPNTSLNLSSSSRLNLLCHLLQSPPTSRIDGISSKVFSNLELYKLFTTYNAYKEEVAQNIHSDQMNSPSKRNHSTSPTSTEPSPITFPTYSSFIDPTVTLHIKEQTGGKEVGKHRLNCAWRLSILCELLGKGVLLMTKELSGAKLERILVEEFSKLVDFLKNPDNQDWVASVREKMELSGFEEVYEPLDEADIGGGVVVTPIGGSLIGNDLMKQGVEIGNGSHHHNGSGHGEIPIFAIDQNMPHQISSQQQQDKRITTNAEDTVMNHLHSNPFGQRYSESVSVTGDPTSKEDSMTVSIQSPSQNSRPLAYLKRNDHPKY</sequence>
<keyword evidence="3" id="KW-1185">Reference proteome</keyword>
<dbReference type="EMBL" id="CAMKVN010002603">
    <property type="protein sequence ID" value="CAI2181793.1"/>
    <property type="molecule type" value="Genomic_DNA"/>
</dbReference>
<evidence type="ECO:0000256" key="1">
    <source>
        <dbReference type="SAM" id="MobiDB-lite"/>
    </source>
</evidence>
<organism evidence="2 3">
    <name type="scientific">Funneliformis geosporum</name>
    <dbReference type="NCBI Taxonomy" id="1117311"/>
    <lineage>
        <taxon>Eukaryota</taxon>
        <taxon>Fungi</taxon>
        <taxon>Fungi incertae sedis</taxon>
        <taxon>Mucoromycota</taxon>
        <taxon>Glomeromycotina</taxon>
        <taxon>Glomeromycetes</taxon>
        <taxon>Glomerales</taxon>
        <taxon>Glomeraceae</taxon>
        <taxon>Funneliformis</taxon>
    </lineage>
</organism>
<feature type="compositionally biased region" description="Basic and acidic residues" evidence="1">
    <location>
        <begin position="326"/>
        <end position="336"/>
    </location>
</feature>
<dbReference type="OrthoDB" id="2363016at2759"/>
<protein>
    <submittedName>
        <fullName evidence="2">1659_t:CDS:1</fullName>
    </submittedName>
</protein>
<evidence type="ECO:0000313" key="3">
    <source>
        <dbReference type="Proteomes" id="UP001153678"/>
    </source>
</evidence>
<feature type="compositionally biased region" description="Low complexity" evidence="1">
    <location>
        <begin position="469"/>
        <end position="478"/>
    </location>
</feature>
<name>A0A9W4SUG9_9GLOM</name>
<feature type="compositionally biased region" description="Polar residues" evidence="1">
    <location>
        <begin position="689"/>
        <end position="701"/>
    </location>
</feature>
<gene>
    <name evidence="2" type="ORF">FWILDA_LOCUS10261</name>
</gene>
<feature type="compositionally biased region" description="Polar residues" evidence="1">
    <location>
        <begin position="664"/>
        <end position="682"/>
    </location>
</feature>
<comment type="caution">
    <text evidence="2">The sequence shown here is derived from an EMBL/GenBank/DDBJ whole genome shotgun (WGS) entry which is preliminary data.</text>
</comment>
<feature type="region of interest" description="Disordered" evidence="1">
    <location>
        <begin position="664"/>
        <end position="714"/>
    </location>
</feature>
<dbReference type="Proteomes" id="UP001153678">
    <property type="component" value="Unassembled WGS sequence"/>
</dbReference>
<reference evidence="2" key="1">
    <citation type="submission" date="2022-08" db="EMBL/GenBank/DDBJ databases">
        <authorList>
            <person name="Kallberg Y."/>
            <person name="Tangrot J."/>
            <person name="Rosling A."/>
        </authorList>
    </citation>
    <scope>NUCLEOTIDE SEQUENCE</scope>
    <source>
        <strain evidence="2">Wild A</strain>
    </source>
</reference>
<evidence type="ECO:0000313" key="2">
    <source>
        <dbReference type="EMBL" id="CAI2181793.1"/>
    </source>
</evidence>